<keyword evidence="3" id="KW-1185">Reference proteome</keyword>
<feature type="compositionally biased region" description="Low complexity" evidence="1">
    <location>
        <begin position="73"/>
        <end position="88"/>
    </location>
</feature>
<comment type="caution">
    <text evidence="2">The sequence shown here is derived from an EMBL/GenBank/DDBJ whole genome shotgun (WGS) entry which is preliminary data.</text>
</comment>
<organism evidence="2 3">
    <name type="scientific">Popillia japonica</name>
    <name type="common">Japanese beetle</name>
    <dbReference type="NCBI Taxonomy" id="7064"/>
    <lineage>
        <taxon>Eukaryota</taxon>
        <taxon>Metazoa</taxon>
        <taxon>Ecdysozoa</taxon>
        <taxon>Arthropoda</taxon>
        <taxon>Hexapoda</taxon>
        <taxon>Insecta</taxon>
        <taxon>Pterygota</taxon>
        <taxon>Neoptera</taxon>
        <taxon>Endopterygota</taxon>
        <taxon>Coleoptera</taxon>
        <taxon>Polyphaga</taxon>
        <taxon>Scarabaeiformia</taxon>
        <taxon>Scarabaeidae</taxon>
        <taxon>Rutelinae</taxon>
        <taxon>Popillia</taxon>
    </lineage>
</organism>
<dbReference type="EMBL" id="JASPKY010000143">
    <property type="protein sequence ID" value="KAK9730735.1"/>
    <property type="molecule type" value="Genomic_DNA"/>
</dbReference>
<sequence>MTTAFFKSWFTSNKNSSDLKNNNKEASKTNNDDVDPPPIPPERRLSLSKSGKMKRKVYGRQSSVKDVSFFTPSDNSKSSVSDSVRSSEQVDIDDVIADLMTTAQNNKI</sequence>
<protein>
    <submittedName>
        <fullName evidence="2">Uncharacterized protein</fullName>
    </submittedName>
</protein>
<evidence type="ECO:0000256" key="1">
    <source>
        <dbReference type="SAM" id="MobiDB-lite"/>
    </source>
</evidence>
<proteinExistence type="predicted"/>
<dbReference type="Proteomes" id="UP001458880">
    <property type="component" value="Unassembled WGS sequence"/>
</dbReference>
<dbReference type="AlphaFoldDB" id="A0AAW1LA14"/>
<evidence type="ECO:0000313" key="3">
    <source>
        <dbReference type="Proteomes" id="UP001458880"/>
    </source>
</evidence>
<feature type="region of interest" description="Disordered" evidence="1">
    <location>
        <begin position="1"/>
        <end position="88"/>
    </location>
</feature>
<reference evidence="2 3" key="1">
    <citation type="journal article" date="2024" name="BMC Genomics">
        <title>De novo assembly and annotation of Popillia japonica's genome with initial clues to its potential as an invasive pest.</title>
        <authorList>
            <person name="Cucini C."/>
            <person name="Boschi S."/>
            <person name="Funari R."/>
            <person name="Cardaioli E."/>
            <person name="Iannotti N."/>
            <person name="Marturano G."/>
            <person name="Paoli F."/>
            <person name="Bruttini M."/>
            <person name="Carapelli A."/>
            <person name="Frati F."/>
            <person name="Nardi F."/>
        </authorList>
    </citation>
    <scope>NUCLEOTIDE SEQUENCE [LARGE SCALE GENOMIC DNA]</scope>
    <source>
        <strain evidence="2">DMR45628</strain>
    </source>
</reference>
<name>A0AAW1LA14_POPJA</name>
<accession>A0AAW1LA14</accession>
<evidence type="ECO:0000313" key="2">
    <source>
        <dbReference type="EMBL" id="KAK9730735.1"/>
    </source>
</evidence>
<feature type="compositionally biased region" description="Polar residues" evidence="1">
    <location>
        <begin position="1"/>
        <end position="11"/>
    </location>
</feature>
<gene>
    <name evidence="2" type="ORF">QE152_g14331</name>
</gene>
<feature type="compositionally biased region" description="Basic and acidic residues" evidence="1">
    <location>
        <begin position="21"/>
        <end position="31"/>
    </location>
</feature>